<sequence length="163" mass="18183">MITEKTDHLSNYGEIKKSFMVTDSDSLFFKNLIIEFNNAKALAKLKPLLPYPYHSRVAADVVFVVKDTATVETASTPDNLQELRRISQSSGQSFEDVVKGMMSQISAHLALRRGANDDGDDDSEEEEEQKEPSKSQEILTATQSFLQLPTMTLTSISFRTSSN</sequence>
<evidence type="ECO:0000256" key="1">
    <source>
        <dbReference type="SAM" id="MobiDB-lite"/>
    </source>
</evidence>
<accession>A0AAV1FT16</accession>
<dbReference type="EMBL" id="OY660872">
    <property type="protein sequence ID" value="CAJ1064702.1"/>
    <property type="molecule type" value="Genomic_DNA"/>
</dbReference>
<proteinExistence type="predicted"/>
<keyword evidence="3" id="KW-1185">Reference proteome</keyword>
<feature type="region of interest" description="Disordered" evidence="1">
    <location>
        <begin position="113"/>
        <end position="141"/>
    </location>
</feature>
<reference evidence="2" key="1">
    <citation type="submission" date="2023-08" db="EMBL/GenBank/DDBJ databases">
        <authorList>
            <person name="Alioto T."/>
            <person name="Alioto T."/>
            <person name="Gomez Garrido J."/>
        </authorList>
    </citation>
    <scope>NUCLEOTIDE SEQUENCE</scope>
</reference>
<name>A0AAV1FT16_XYRNO</name>
<evidence type="ECO:0000313" key="2">
    <source>
        <dbReference type="EMBL" id="CAJ1064702.1"/>
    </source>
</evidence>
<feature type="compositionally biased region" description="Acidic residues" evidence="1">
    <location>
        <begin position="117"/>
        <end position="129"/>
    </location>
</feature>
<gene>
    <name evidence="2" type="ORF">XNOV1_A007945</name>
</gene>
<evidence type="ECO:0000313" key="3">
    <source>
        <dbReference type="Proteomes" id="UP001178508"/>
    </source>
</evidence>
<dbReference type="AlphaFoldDB" id="A0AAV1FT16"/>
<dbReference type="Proteomes" id="UP001178508">
    <property type="component" value="Chromosome 9"/>
</dbReference>
<protein>
    <submittedName>
        <fullName evidence="2">Zinc finger CCHC domain-containing protein 18-like</fullName>
    </submittedName>
</protein>
<organism evidence="2 3">
    <name type="scientific">Xyrichtys novacula</name>
    <name type="common">Pearly razorfish</name>
    <name type="synonym">Hemipteronotus novacula</name>
    <dbReference type="NCBI Taxonomy" id="13765"/>
    <lineage>
        <taxon>Eukaryota</taxon>
        <taxon>Metazoa</taxon>
        <taxon>Chordata</taxon>
        <taxon>Craniata</taxon>
        <taxon>Vertebrata</taxon>
        <taxon>Euteleostomi</taxon>
        <taxon>Actinopterygii</taxon>
        <taxon>Neopterygii</taxon>
        <taxon>Teleostei</taxon>
        <taxon>Neoteleostei</taxon>
        <taxon>Acanthomorphata</taxon>
        <taxon>Eupercaria</taxon>
        <taxon>Labriformes</taxon>
        <taxon>Labridae</taxon>
        <taxon>Xyrichtys</taxon>
    </lineage>
</organism>